<evidence type="ECO:0000256" key="3">
    <source>
        <dbReference type="SAM" id="SignalP"/>
    </source>
</evidence>
<evidence type="ECO:0000313" key="5">
    <source>
        <dbReference type="EMBL" id="NBG96214.1"/>
    </source>
</evidence>
<dbReference type="EMBL" id="WXYQ01000007">
    <property type="protein sequence ID" value="NBG96214.1"/>
    <property type="molecule type" value="Genomic_DNA"/>
</dbReference>
<keyword evidence="3" id="KW-0732">Signal</keyword>
<feature type="chain" id="PRO_5032610880" evidence="3">
    <location>
        <begin position="26"/>
        <end position="593"/>
    </location>
</feature>
<protein>
    <submittedName>
        <fullName evidence="5">Tetratricopeptide repeat protein</fullName>
    </submittedName>
</protein>
<feature type="repeat" description="TPR" evidence="2">
    <location>
        <begin position="390"/>
        <end position="423"/>
    </location>
</feature>
<dbReference type="GeneID" id="300655363"/>
<gene>
    <name evidence="5" type="ORF">GTQ45_10770</name>
</gene>
<dbReference type="Pfam" id="PF13432">
    <property type="entry name" value="TPR_16"/>
    <property type="match status" value="2"/>
</dbReference>
<dbReference type="PROSITE" id="PS50005">
    <property type="entry name" value="TPR"/>
    <property type="match status" value="3"/>
</dbReference>
<dbReference type="SUPFAM" id="SSF81901">
    <property type="entry name" value="HCP-like"/>
    <property type="match status" value="1"/>
</dbReference>
<evidence type="ECO:0000256" key="2">
    <source>
        <dbReference type="PROSITE-ProRule" id="PRU00339"/>
    </source>
</evidence>
<dbReference type="SUPFAM" id="SSF48452">
    <property type="entry name" value="TPR-like"/>
    <property type="match status" value="2"/>
</dbReference>
<feature type="repeat" description="TPR" evidence="2">
    <location>
        <begin position="428"/>
        <end position="461"/>
    </location>
</feature>
<sequence>MTFSIPSMAKMKCVTALALAGAVLAGCASVGGGFGSPGDTNAVVADSGRNTDTKLGNYLAARHATNLRDRDAAAEFYDRVLREDPANTVILDRAFLLQLTSGNVPRAAVLAERIIKQDPGDRTARLVLGTHALKKGDFAGARDHFSNAAAGPFTRLVTGLLAAWAHVGEGQYDAAYTSLELDEDGPGHTLFGSYHRALVAELEGDIDEAREAYETAMASSGGGSIRIVDAYGRFLERNGKAPDAKVIYSGYLALSPGHPIISDALDRVRSLRTPELLVTNTRAGAAEALYGIGSALSRDQGVDVSILYLQLALYMNEDLDVARVLLGELLSNSGDLAAAAEAYEKVDDDSPLATTAYIEQALLLDQIGRTEDAIKALRGLGRQSTDDAEAEVAIALADLYRATEQFREAEKQYTRALDLLNSPAGRLWTIYYARGVSRERQDKWDGAEEDFFKALELKPEQPYVLNYLGYSWLEQGRNLDEAMDMIRKAVDQRPNDGFIVDSLGWAYFRLGQYDNAVEHLERAVELDPTDPTINDHLGDALWKVGRRTEARFQWQHALDSNPTEDAALRIQRKLDKGLDAVEAAERQDDRAGS</sequence>
<evidence type="ECO:0000259" key="4">
    <source>
        <dbReference type="Pfam" id="PF23231"/>
    </source>
</evidence>
<dbReference type="InterPro" id="IPR011990">
    <property type="entry name" value="TPR-like_helical_dom_sf"/>
</dbReference>
<dbReference type="AlphaFoldDB" id="A0A845QCR2"/>
<keyword evidence="2" id="KW-0802">TPR repeat</keyword>
<feature type="signal peptide" evidence="3">
    <location>
        <begin position="1"/>
        <end position="25"/>
    </location>
</feature>
<name>A0A845QCR2_9HYPH</name>
<comment type="caution">
    <text evidence="5">The sequence shown here is derived from an EMBL/GenBank/DDBJ whole genome shotgun (WGS) entry which is preliminary data.</text>
</comment>
<dbReference type="PANTHER" id="PTHR12558:SF13">
    <property type="entry name" value="CELL DIVISION CYCLE PROTEIN 27 HOMOLOG"/>
    <property type="match status" value="1"/>
</dbReference>
<dbReference type="RefSeq" id="WP_160588284.1">
    <property type="nucleotide sequence ID" value="NZ_BMHN01000001.1"/>
</dbReference>
<dbReference type="InterPro" id="IPR019734">
    <property type="entry name" value="TPR_rpt"/>
</dbReference>
<dbReference type="PANTHER" id="PTHR12558">
    <property type="entry name" value="CELL DIVISION CYCLE 16,23,27"/>
    <property type="match status" value="1"/>
</dbReference>
<feature type="repeat" description="TPR" evidence="2">
    <location>
        <begin position="497"/>
        <end position="530"/>
    </location>
</feature>
<dbReference type="OrthoDB" id="9766710at2"/>
<evidence type="ECO:0000256" key="1">
    <source>
        <dbReference type="ARBA" id="ARBA00022737"/>
    </source>
</evidence>
<dbReference type="Gene3D" id="1.25.40.10">
    <property type="entry name" value="Tetratricopeptide repeat domain"/>
    <property type="match status" value="5"/>
</dbReference>
<evidence type="ECO:0000313" key="6">
    <source>
        <dbReference type="Proteomes" id="UP000470384"/>
    </source>
</evidence>
<dbReference type="InterPro" id="IPR055430">
    <property type="entry name" value="HAT_Syf1_CNRKL1_C"/>
</dbReference>
<accession>A0A845QCR2</accession>
<feature type="domain" description="Pre-mRNA-splicing factor Syf1/CRNKL1-like C-terminal HAT-repeats" evidence="4">
    <location>
        <begin position="389"/>
        <end position="492"/>
    </location>
</feature>
<keyword evidence="1" id="KW-0677">Repeat</keyword>
<dbReference type="Proteomes" id="UP000470384">
    <property type="component" value="Unassembled WGS sequence"/>
</dbReference>
<dbReference type="PROSITE" id="PS50293">
    <property type="entry name" value="TPR_REGION"/>
    <property type="match status" value="1"/>
</dbReference>
<keyword evidence="6" id="KW-1185">Reference proteome</keyword>
<dbReference type="Pfam" id="PF23231">
    <property type="entry name" value="HAT_Syf1_CNRKL1_C"/>
    <property type="match status" value="1"/>
</dbReference>
<reference evidence="5 6" key="1">
    <citation type="journal article" date="2016" name="Int. J. Syst. Evol. Microbiol.">
        <title>Pyruvatibacter mobilis gen. nov., sp. nov., a marine bacterium from the culture broth of Picochlorum sp. 122.</title>
        <authorList>
            <person name="Wang G."/>
            <person name="Tang M."/>
            <person name="Wu H."/>
            <person name="Dai S."/>
            <person name="Li T."/>
            <person name="Chen C."/>
            <person name="He H."/>
            <person name="Fan J."/>
            <person name="Xiang W."/>
            <person name="Li X."/>
        </authorList>
    </citation>
    <scope>NUCLEOTIDE SEQUENCE [LARGE SCALE GENOMIC DNA]</scope>
    <source>
        <strain evidence="5 6">GYP-11</strain>
    </source>
</reference>
<proteinExistence type="predicted"/>
<organism evidence="5 6">
    <name type="scientific">Pyruvatibacter mobilis</name>
    <dbReference type="NCBI Taxonomy" id="1712261"/>
    <lineage>
        <taxon>Bacteria</taxon>
        <taxon>Pseudomonadati</taxon>
        <taxon>Pseudomonadota</taxon>
        <taxon>Alphaproteobacteria</taxon>
        <taxon>Hyphomicrobiales</taxon>
        <taxon>Parvibaculaceae</taxon>
        <taxon>Pyruvatibacter</taxon>
    </lineage>
</organism>
<dbReference type="SMART" id="SM00028">
    <property type="entry name" value="TPR"/>
    <property type="match status" value="7"/>
</dbReference>
<dbReference type="Pfam" id="PF13414">
    <property type="entry name" value="TPR_11"/>
    <property type="match status" value="1"/>
</dbReference>